<dbReference type="GO" id="GO:0030865">
    <property type="term" value="P:cortical cytoskeleton organization"/>
    <property type="evidence" value="ECO:0007669"/>
    <property type="project" value="TreeGrafter"/>
</dbReference>
<evidence type="ECO:0000259" key="4">
    <source>
        <dbReference type="PROSITE" id="PS50222"/>
    </source>
</evidence>
<proteinExistence type="predicted"/>
<dbReference type="PANTHER" id="PTHR12085">
    <property type="entry name" value="SERINE/THREONINE-PROTEIN PHOSPHATASE 2A REGULATORY SUBUNIT B'' SUBUNIT GAMMA"/>
    <property type="match status" value="1"/>
</dbReference>
<dbReference type="InterPro" id="IPR039865">
    <property type="entry name" value="PPP2R3C"/>
</dbReference>
<feature type="region of interest" description="Disordered" evidence="3">
    <location>
        <begin position="56"/>
        <end position="78"/>
    </location>
</feature>
<evidence type="ECO:0000256" key="3">
    <source>
        <dbReference type="SAM" id="MobiDB-lite"/>
    </source>
</evidence>
<feature type="compositionally biased region" description="Basic and acidic residues" evidence="3">
    <location>
        <begin position="56"/>
        <end position="76"/>
    </location>
</feature>
<name>A0A1J4L028_9EUKA</name>
<dbReference type="PANTHER" id="PTHR12085:SF3">
    <property type="entry name" value="SERINE_THREONINE-PROTEIN PHOSPHATASE 2A REGULATORY SUBUNIT B'' SUBUNIT GAMMA"/>
    <property type="match status" value="1"/>
</dbReference>
<dbReference type="PROSITE" id="PS50222">
    <property type="entry name" value="EF_HAND_2"/>
    <property type="match status" value="1"/>
</dbReference>
<dbReference type="InterPro" id="IPR011992">
    <property type="entry name" value="EF-hand-dom_pair"/>
</dbReference>
<comment type="subcellular location">
    <subcellularLocation>
        <location evidence="1">Cytoplasm</location>
    </subcellularLocation>
</comment>
<dbReference type="GeneID" id="94825594"/>
<gene>
    <name evidence="5" type="ORF">TRFO_02761</name>
</gene>
<dbReference type="OrthoDB" id="10265007at2759"/>
<dbReference type="GO" id="GO:0035303">
    <property type="term" value="P:regulation of dephosphorylation"/>
    <property type="evidence" value="ECO:0007669"/>
    <property type="project" value="InterPro"/>
</dbReference>
<dbReference type="Proteomes" id="UP000179807">
    <property type="component" value="Unassembled WGS sequence"/>
</dbReference>
<sequence>MDKRLSYSKMSLQGRKKYEEDHLLGLASYLSVQGFDEVAQEFLKILNGKKNFEKNDKKDIENQDRQNKTEQNETHQSKTIPLFVDNKVSTSKESNMFLEYIQLKRKEKYQNKVLTKGDIEIIENHLHLPGLRKESRSRIDFKGLSRKLPKFAYLFDDKLLNHSNFTSRNHEFNLHCYHEFIRRIYNIETSLVTFLEVSPNFSMGSIDTDEFDEFVSAYSINIRALSNLQNEYEWFVQYYAPIVTSRFTFDFCQIPNNKFDGNEVIFSNLFEKFVDMDNQERKHNPFTLKETINLFNVFVKHDANKNGQLQRENLKKLSGFVFSDAFLERMFEIMQLYEGFMEFNLFIFLMTALRNLKSRQTTKFFFSIFDLEGKGTISPNDINYFYKAMIDEIKPSDSSNKSLEKKSDQNKYTHNFDHFLAKLLDLIGGNSDTITEEMIFKSNCQDLIFKLLFDIKTFKEWELLEHNFGDEEEEEEECL</sequence>
<evidence type="ECO:0000256" key="1">
    <source>
        <dbReference type="ARBA" id="ARBA00004496"/>
    </source>
</evidence>
<dbReference type="AlphaFoldDB" id="A0A1J4L028"/>
<evidence type="ECO:0000313" key="5">
    <source>
        <dbReference type="EMBL" id="OHT16480.1"/>
    </source>
</evidence>
<dbReference type="InterPro" id="IPR002048">
    <property type="entry name" value="EF_hand_dom"/>
</dbReference>
<dbReference type="VEuPathDB" id="TrichDB:TRFO_02761"/>
<keyword evidence="2" id="KW-0963">Cytoplasm</keyword>
<dbReference type="Gene3D" id="1.10.238.10">
    <property type="entry name" value="EF-hand"/>
    <property type="match status" value="1"/>
</dbReference>
<protein>
    <submittedName>
        <fullName evidence="5">EF hand family protein</fullName>
    </submittedName>
</protein>
<dbReference type="RefSeq" id="XP_068369616.1">
    <property type="nucleotide sequence ID" value="XM_068490890.1"/>
</dbReference>
<dbReference type="GO" id="GO:0005509">
    <property type="term" value="F:calcium ion binding"/>
    <property type="evidence" value="ECO:0007669"/>
    <property type="project" value="InterPro"/>
</dbReference>
<dbReference type="SUPFAM" id="SSF47473">
    <property type="entry name" value="EF-hand"/>
    <property type="match status" value="1"/>
</dbReference>
<dbReference type="GO" id="GO:0005819">
    <property type="term" value="C:spindle"/>
    <property type="evidence" value="ECO:0007669"/>
    <property type="project" value="TreeGrafter"/>
</dbReference>
<feature type="domain" description="EF-hand" evidence="4">
    <location>
        <begin position="357"/>
        <end position="392"/>
    </location>
</feature>
<evidence type="ECO:0000256" key="2">
    <source>
        <dbReference type="ARBA" id="ARBA00022490"/>
    </source>
</evidence>
<dbReference type="EMBL" id="MLAK01000111">
    <property type="protein sequence ID" value="OHT16480.1"/>
    <property type="molecule type" value="Genomic_DNA"/>
</dbReference>
<keyword evidence="6" id="KW-1185">Reference proteome</keyword>
<reference evidence="5" key="1">
    <citation type="submission" date="2016-10" db="EMBL/GenBank/DDBJ databases">
        <authorList>
            <person name="Benchimol M."/>
            <person name="Almeida L.G."/>
            <person name="Vasconcelos A.T."/>
            <person name="Perreira-Neves A."/>
            <person name="Rosa I.A."/>
            <person name="Tasca T."/>
            <person name="Bogo M.R."/>
            <person name="de Souza W."/>
        </authorList>
    </citation>
    <scope>NUCLEOTIDE SEQUENCE [LARGE SCALE GENOMIC DNA]</scope>
    <source>
        <strain evidence="5">K</strain>
    </source>
</reference>
<accession>A0A1J4L028</accession>
<comment type="caution">
    <text evidence="5">The sequence shown here is derived from an EMBL/GenBank/DDBJ whole genome shotgun (WGS) entry which is preliminary data.</text>
</comment>
<organism evidence="5 6">
    <name type="scientific">Tritrichomonas foetus</name>
    <dbReference type="NCBI Taxonomy" id="1144522"/>
    <lineage>
        <taxon>Eukaryota</taxon>
        <taxon>Metamonada</taxon>
        <taxon>Parabasalia</taxon>
        <taxon>Tritrichomonadida</taxon>
        <taxon>Tritrichomonadidae</taxon>
        <taxon>Tritrichomonas</taxon>
    </lineage>
</organism>
<dbReference type="GO" id="GO:0005737">
    <property type="term" value="C:cytoplasm"/>
    <property type="evidence" value="ECO:0007669"/>
    <property type="project" value="UniProtKB-SubCell"/>
</dbReference>
<dbReference type="GO" id="GO:0000226">
    <property type="term" value="P:microtubule cytoskeleton organization"/>
    <property type="evidence" value="ECO:0007669"/>
    <property type="project" value="TreeGrafter"/>
</dbReference>
<evidence type="ECO:0000313" key="6">
    <source>
        <dbReference type="Proteomes" id="UP000179807"/>
    </source>
</evidence>